<reference evidence="2 3" key="1">
    <citation type="submission" date="2016-01" db="EMBL/GenBank/DDBJ databases">
        <title>High potential of lignocellulose degradation of a new Verrucomicrobia species.</title>
        <authorList>
            <person name="Wang Y."/>
            <person name="Shi Y."/>
            <person name="Qiu Z."/>
            <person name="Liu S."/>
            <person name="Yang H."/>
        </authorList>
    </citation>
    <scope>NUCLEOTIDE SEQUENCE [LARGE SCALE GENOMIC DNA]</scope>
    <source>
        <strain evidence="2 3">TSB47</strain>
    </source>
</reference>
<keyword evidence="3" id="KW-1185">Reference proteome</keyword>
<dbReference type="InterPro" id="IPR002716">
    <property type="entry name" value="PIN_dom"/>
</dbReference>
<proteinExistence type="predicted"/>
<dbReference type="AlphaFoldDB" id="A0A178INW8"/>
<name>A0A178INW8_9BACT</name>
<evidence type="ECO:0000259" key="1">
    <source>
        <dbReference type="Pfam" id="PF01850"/>
    </source>
</evidence>
<dbReference type="InterPro" id="IPR029060">
    <property type="entry name" value="PIN-like_dom_sf"/>
</dbReference>
<gene>
    <name evidence="2" type="ORF">AW736_02395</name>
</gene>
<comment type="caution">
    <text evidence="2">The sequence shown here is derived from an EMBL/GenBank/DDBJ whole genome shotgun (WGS) entry which is preliminary data.</text>
</comment>
<protein>
    <recommendedName>
        <fullName evidence="1">PIN domain-containing protein</fullName>
    </recommendedName>
</protein>
<feature type="domain" description="PIN" evidence="1">
    <location>
        <begin position="1"/>
        <end position="118"/>
    </location>
</feature>
<dbReference type="Proteomes" id="UP000078486">
    <property type="component" value="Unassembled WGS sequence"/>
</dbReference>
<accession>A0A178INW8</accession>
<evidence type="ECO:0000313" key="3">
    <source>
        <dbReference type="Proteomes" id="UP000078486"/>
    </source>
</evidence>
<evidence type="ECO:0000313" key="2">
    <source>
        <dbReference type="EMBL" id="OAM91580.1"/>
    </source>
</evidence>
<dbReference type="STRING" id="1184151.AW736_02395"/>
<dbReference type="EMBL" id="LRRQ01000019">
    <property type="protein sequence ID" value="OAM91580.1"/>
    <property type="molecule type" value="Genomic_DNA"/>
</dbReference>
<dbReference type="SUPFAM" id="SSF88723">
    <property type="entry name" value="PIN domain-like"/>
    <property type="match status" value="1"/>
</dbReference>
<dbReference type="Gene3D" id="3.40.50.1010">
    <property type="entry name" value="5'-nuclease"/>
    <property type="match status" value="1"/>
</dbReference>
<dbReference type="Pfam" id="PF01850">
    <property type="entry name" value="PIN"/>
    <property type="match status" value="1"/>
</dbReference>
<organism evidence="2 3">
    <name type="scientific">Termitidicoccus mucosus</name>
    <dbReference type="NCBI Taxonomy" id="1184151"/>
    <lineage>
        <taxon>Bacteria</taxon>
        <taxon>Pseudomonadati</taxon>
        <taxon>Verrucomicrobiota</taxon>
        <taxon>Opitutia</taxon>
        <taxon>Opitutales</taxon>
        <taxon>Opitutaceae</taxon>
        <taxon>Termitidicoccus</taxon>
    </lineage>
</organism>
<sequence length="133" mass="14699">MVDAGPLVALMNKSDQWHGWAAPTIRALGETLHTTEAMLAEVCHHLRLHRAAIGGLLAAIETGVLCMHPVFPVRVSRVRELMGKYGRMDLADATLVVLSEQYPRAKLITTDETDFKVYRRRDGSPVPAIMPQA</sequence>